<dbReference type="EMBL" id="UINC01031054">
    <property type="protein sequence ID" value="SVB16481.1"/>
    <property type="molecule type" value="Genomic_DNA"/>
</dbReference>
<reference evidence="1" key="1">
    <citation type="submission" date="2018-05" db="EMBL/GenBank/DDBJ databases">
        <authorList>
            <person name="Lanie J.A."/>
            <person name="Ng W.-L."/>
            <person name="Kazmierczak K.M."/>
            <person name="Andrzejewski T.M."/>
            <person name="Davidsen T.M."/>
            <person name="Wayne K.J."/>
            <person name="Tettelin H."/>
            <person name="Glass J.I."/>
            <person name="Rusch D."/>
            <person name="Podicherti R."/>
            <person name="Tsui H.-C.T."/>
            <person name="Winkler M.E."/>
        </authorList>
    </citation>
    <scope>NUCLEOTIDE SEQUENCE</scope>
</reference>
<evidence type="ECO:0000313" key="1">
    <source>
        <dbReference type="EMBL" id="SVB16481.1"/>
    </source>
</evidence>
<proteinExistence type="predicted"/>
<sequence>MQIRSLELRSQVVVQGFWNGIHSSPYH</sequence>
<name>A0A382BSJ2_9ZZZZ</name>
<organism evidence="1">
    <name type="scientific">marine metagenome</name>
    <dbReference type="NCBI Taxonomy" id="408172"/>
    <lineage>
        <taxon>unclassified sequences</taxon>
        <taxon>metagenomes</taxon>
        <taxon>ecological metagenomes</taxon>
    </lineage>
</organism>
<gene>
    <name evidence="1" type="ORF">METZ01_LOCUS169335</name>
</gene>
<dbReference type="AlphaFoldDB" id="A0A382BSJ2"/>
<feature type="non-terminal residue" evidence="1">
    <location>
        <position position="27"/>
    </location>
</feature>
<accession>A0A382BSJ2</accession>
<protein>
    <submittedName>
        <fullName evidence="1">Uncharacterized protein</fullName>
    </submittedName>
</protein>